<protein>
    <submittedName>
        <fullName evidence="1">N-acetyltransferase 9</fullName>
    </submittedName>
</protein>
<proteinExistence type="predicted"/>
<organism evidence="1 2">
    <name type="scientific">Spiromyces aspiralis</name>
    <dbReference type="NCBI Taxonomy" id="68401"/>
    <lineage>
        <taxon>Eukaryota</taxon>
        <taxon>Fungi</taxon>
        <taxon>Fungi incertae sedis</taxon>
        <taxon>Zoopagomycota</taxon>
        <taxon>Kickxellomycotina</taxon>
        <taxon>Kickxellomycetes</taxon>
        <taxon>Kickxellales</taxon>
        <taxon>Kickxellaceae</taxon>
        <taxon>Spiromyces</taxon>
    </lineage>
</organism>
<evidence type="ECO:0000313" key="1">
    <source>
        <dbReference type="EMBL" id="KAJ1675221.1"/>
    </source>
</evidence>
<gene>
    <name evidence="1" type="primary">NAT9</name>
    <name evidence="1" type="ORF">EV182_001692</name>
</gene>
<keyword evidence="2" id="KW-1185">Reference proteome</keyword>
<reference evidence="1" key="1">
    <citation type="submission" date="2022-06" db="EMBL/GenBank/DDBJ databases">
        <title>Phylogenomic reconstructions and comparative analyses of Kickxellomycotina fungi.</title>
        <authorList>
            <person name="Reynolds N.K."/>
            <person name="Stajich J.E."/>
            <person name="Barry K."/>
            <person name="Grigoriev I.V."/>
            <person name="Crous P."/>
            <person name="Smith M.E."/>
        </authorList>
    </citation>
    <scope>NUCLEOTIDE SEQUENCE</scope>
    <source>
        <strain evidence="1">RSA 2271</strain>
    </source>
</reference>
<evidence type="ECO:0000313" key="2">
    <source>
        <dbReference type="Proteomes" id="UP001145114"/>
    </source>
</evidence>
<feature type="non-terminal residue" evidence="1">
    <location>
        <position position="207"/>
    </location>
</feature>
<name>A0ACC1HIS2_9FUNG</name>
<accession>A0ACC1HIS2</accession>
<dbReference type="Proteomes" id="UP001145114">
    <property type="component" value="Unassembled WGS sequence"/>
</dbReference>
<comment type="caution">
    <text evidence="1">The sequence shown here is derived from an EMBL/GenBank/DDBJ whole genome shotgun (WGS) entry which is preliminary data.</text>
</comment>
<sequence length="207" mass="23475">MKINANTVLIGSRVVLVPYEKEHVPTYHQWMKDPLLQELTASEPLTLEEEYQMQESWRNDNDKCTFILVSRSGSGSDMTPRDSLLDVVNMIGDINLYLNDYDDPTVAEIEVMVADPKSRGMGIGREAVQIMMHYAITKLGTKRFIAKILSKNKPSISLFISLGFTEIDRSEVFQQIDLTLTVTPQTRDAIHDWTKHVVATTYHTTGP</sequence>
<dbReference type="EMBL" id="JAMZIH010005417">
    <property type="protein sequence ID" value="KAJ1675221.1"/>
    <property type="molecule type" value="Genomic_DNA"/>
</dbReference>